<dbReference type="AlphaFoldDB" id="A0A518AU53"/>
<sequence>MQLVSYQRLAIDSHCENRFPLEAFWEMRIYSGAKTTGFVEWAIIQFSHRWVNWESILKRAYHKIDSKTAGCIPRFGGTRNLQLANGRAYARSSSSMSDDSESSGATVSRRGPLSVTAIVCSKWALGRPSAVTWVQ</sequence>
<proteinExistence type="predicted"/>
<accession>A0A518AU53</accession>
<protein>
    <submittedName>
        <fullName evidence="1">Uncharacterized protein</fullName>
    </submittedName>
</protein>
<gene>
    <name evidence="1" type="ORF">Pan181_44850</name>
</gene>
<reference evidence="1 2" key="1">
    <citation type="submission" date="2019-02" db="EMBL/GenBank/DDBJ databases">
        <title>Deep-cultivation of Planctomycetes and their phenomic and genomic characterization uncovers novel biology.</title>
        <authorList>
            <person name="Wiegand S."/>
            <person name="Jogler M."/>
            <person name="Boedeker C."/>
            <person name="Pinto D."/>
            <person name="Vollmers J."/>
            <person name="Rivas-Marin E."/>
            <person name="Kohn T."/>
            <person name="Peeters S.H."/>
            <person name="Heuer A."/>
            <person name="Rast P."/>
            <person name="Oberbeckmann S."/>
            <person name="Bunk B."/>
            <person name="Jeske O."/>
            <person name="Meyerdierks A."/>
            <person name="Storesund J.E."/>
            <person name="Kallscheuer N."/>
            <person name="Luecker S."/>
            <person name="Lage O.M."/>
            <person name="Pohl T."/>
            <person name="Merkel B.J."/>
            <person name="Hornburger P."/>
            <person name="Mueller R.-W."/>
            <person name="Bruemmer F."/>
            <person name="Labrenz M."/>
            <person name="Spormann A.M."/>
            <person name="Op den Camp H."/>
            <person name="Overmann J."/>
            <person name="Amann R."/>
            <person name="Jetten M.S.M."/>
            <person name="Mascher T."/>
            <person name="Medema M.H."/>
            <person name="Devos D.P."/>
            <person name="Kaster A.-K."/>
            <person name="Ovreas L."/>
            <person name="Rohde M."/>
            <person name="Galperin M.Y."/>
            <person name="Jogler C."/>
        </authorList>
    </citation>
    <scope>NUCLEOTIDE SEQUENCE [LARGE SCALE GENOMIC DNA]</scope>
    <source>
        <strain evidence="1 2">Pan181</strain>
    </source>
</reference>
<keyword evidence="2" id="KW-1185">Reference proteome</keyword>
<organism evidence="1 2">
    <name type="scientific">Aeoliella mucimassa</name>
    <dbReference type="NCBI Taxonomy" id="2527972"/>
    <lineage>
        <taxon>Bacteria</taxon>
        <taxon>Pseudomonadati</taxon>
        <taxon>Planctomycetota</taxon>
        <taxon>Planctomycetia</taxon>
        <taxon>Pirellulales</taxon>
        <taxon>Lacipirellulaceae</taxon>
        <taxon>Aeoliella</taxon>
    </lineage>
</organism>
<dbReference type="EMBL" id="CP036278">
    <property type="protein sequence ID" value="QDU58252.1"/>
    <property type="molecule type" value="Genomic_DNA"/>
</dbReference>
<dbReference type="Proteomes" id="UP000315750">
    <property type="component" value="Chromosome"/>
</dbReference>
<dbReference type="KEGG" id="amuc:Pan181_44850"/>
<evidence type="ECO:0000313" key="2">
    <source>
        <dbReference type="Proteomes" id="UP000315750"/>
    </source>
</evidence>
<name>A0A518AU53_9BACT</name>
<evidence type="ECO:0000313" key="1">
    <source>
        <dbReference type="EMBL" id="QDU58252.1"/>
    </source>
</evidence>